<dbReference type="AlphaFoldDB" id="A0A1Z4KP07"/>
<feature type="binding site" evidence="10">
    <location>
        <position position="170"/>
    </location>
    <ligand>
        <name>substrate</name>
    </ligand>
</feature>
<dbReference type="Gene3D" id="3.90.950.10">
    <property type="match status" value="1"/>
</dbReference>
<name>A0A1Z4KP07_ANAVA</name>
<dbReference type="FunFam" id="3.90.950.10:FF:000001">
    <property type="entry name" value="dITP/XTP pyrophosphatase"/>
    <property type="match status" value="1"/>
</dbReference>
<dbReference type="EMBL" id="AP018216">
    <property type="protein sequence ID" value="BAY70688.1"/>
    <property type="molecule type" value="Genomic_DNA"/>
</dbReference>
<feature type="binding site" evidence="10">
    <location>
        <position position="69"/>
    </location>
    <ligand>
        <name>substrate</name>
    </ligand>
</feature>
<evidence type="ECO:0000256" key="4">
    <source>
        <dbReference type="ARBA" id="ARBA00022741"/>
    </source>
</evidence>
<dbReference type="PANTHER" id="PTHR11067:SF9">
    <property type="entry name" value="INOSINE TRIPHOSPHATE PYROPHOSPHATASE"/>
    <property type="match status" value="1"/>
</dbReference>
<keyword evidence="5 10" id="KW-0378">Hydrolase</keyword>
<comment type="similarity">
    <text evidence="1 10 11">Belongs to the HAM1 NTPase family.</text>
</comment>
<protein>
    <recommendedName>
        <fullName evidence="10">dITP/XTP pyrophosphatase</fullName>
        <ecNumber evidence="10">3.6.1.66</ecNumber>
    </recommendedName>
    <alternativeName>
        <fullName evidence="10">Non-canonical purine NTP pyrophosphatase</fullName>
    </alternativeName>
    <alternativeName>
        <fullName evidence="10">Non-standard purine NTP pyrophosphatase</fullName>
    </alternativeName>
    <alternativeName>
        <fullName evidence="10">Nucleoside-triphosphate diphosphatase</fullName>
    </alternativeName>
    <alternativeName>
        <fullName evidence="10">Nucleoside-triphosphate pyrophosphatase</fullName>
        <shortName evidence="10">NTPase</shortName>
    </alternativeName>
</protein>
<evidence type="ECO:0000256" key="3">
    <source>
        <dbReference type="ARBA" id="ARBA00022723"/>
    </source>
</evidence>
<dbReference type="PANTHER" id="PTHR11067">
    <property type="entry name" value="INOSINE TRIPHOSPHATE PYROPHOSPHATASE/HAM1 PROTEIN"/>
    <property type="match status" value="1"/>
</dbReference>
<evidence type="ECO:0000256" key="11">
    <source>
        <dbReference type="RuleBase" id="RU003781"/>
    </source>
</evidence>
<dbReference type="GO" id="GO:0046872">
    <property type="term" value="F:metal ion binding"/>
    <property type="evidence" value="ECO:0007669"/>
    <property type="project" value="UniProtKB-KW"/>
</dbReference>
<dbReference type="GO" id="GO:0036222">
    <property type="term" value="F:XTP diphosphatase activity"/>
    <property type="evidence" value="ECO:0007669"/>
    <property type="project" value="UniProtKB-UniRule"/>
</dbReference>
<dbReference type="GO" id="GO:0009117">
    <property type="term" value="P:nucleotide metabolic process"/>
    <property type="evidence" value="ECO:0007669"/>
    <property type="project" value="UniProtKB-KW"/>
</dbReference>
<evidence type="ECO:0000256" key="7">
    <source>
        <dbReference type="ARBA" id="ARBA00023080"/>
    </source>
</evidence>
<comment type="subunit">
    <text evidence="2 10">Homodimer.</text>
</comment>
<feature type="active site" description="Proton acceptor" evidence="10">
    <location>
        <position position="68"/>
    </location>
</feature>
<accession>A0A1Z4KP07</accession>
<feature type="binding site" evidence="10">
    <location>
        <position position="39"/>
    </location>
    <ligand>
        <name>Mg(2+)</name>
        <dbReference type="ChEBI" id="CHEBI:18420"/>
    </ligand>
</feature>
<keyword evidence="7 10" id="KW-0546">Nucleotide metabolism</keyword>
<evidence type="ECO:0000256" key="9">
    <source>
        <dbReference type="ARBA" id="ARBA00052017"/>
    </source>
</evidence>
<dbReference type="Pfam" id="PF01725">
    <property type="entry name" value="Ham1p_like"/>
    <property type="match status" value="1"/>
</dbReference>
<evidence type="ECO:0000256" key="5">
    <source>
        <dbReference type="ARBA" id="ARBA00022801"/>
    </source>
</evidence>
<dbReference type="GO" id="GO:0000166">
    <property type="term" value="F:nucleotide binding"/>
    <property type="evidence" value="ECO:0007669"/>
    <property type="project" value="UniProtKB-KW"/>
</dbReference>
<comment type="catalytic activity">
    <reaction evidence="8 10">
        <text>dITP + H2O = dIMP + diphosphate + H(+)</text>
        <dbReference type="Rhea" id="RHEA:28342"/>
        <dbReference type="ChEBI" id="CHEBI:15377"/>
        <dbReference type="ChEBI" id="CHEBI:15378"/>
        <dbReference type="ChEBI" id="CHEBI:33019"/>
        <dbReference type="ChEBI" id="CHEBI:61194"/>
        <dbReference type="ChEBI" id="CHEBI:61382"/>
        <dbReference type="EC" id="3.6.1.66"/>
    </reaction>
</comment>
<dbReference type="InterPro" id="IPR029001">
    <property type="entry name" value="ITPase-like_fam"/>
</dbReference>
<dbReference type="GO" id="GO:0005829">
    <property type="term" value="C:cytosol"/>
    <property type="evidence" value="ECO:0007669"/>
    <property type="project" value="TreeGrafter"/>
</dbReference>
<evidence type="ECO:0000256" key="8">
    <source>
        <dbReference type="ARBA" id="ARBA00051875"/>
    </source>
</evidence>
<dbReference type="SMR" id="A0A1Z4KP07"/>
<evidence type="ECO:0000256" key="2">
    <source>
        <dbReference type="ARBA" id="ARBA00011738"/>
    </source>
</evidence>
<feature type="binding site" evidence="10">
    <location>
        <begin position="9"/>
        <end position="14"/>
    </location>
    <ligand>
        <name>substrate</name>
    </ligand>
</feature>
<feature type="binding site" evidence="10">
    <location>
        <begin position="175"/>
        <end position="176"/>
    </location>
    <ligand>
        <name>substrate</name>
    </ligand>
</feature>
<comment type="function">
    <text evidence="10">Pyrophosphatase that catalyzes the hydrolysis of nucleoside triphosphates to their monophosphate derivatives, with a high preference for the non-canonical purine nucleotides XTP (xanthosine triphosphate), dITP (deoxyinosine triphosphate) and ITP. Seems to function as a house-cleaning enzyme that removes non-canonical purine nucleotides from the nucleotide pool, thus preventing their incorporation into DNA/RNA and avoiding chromosomal lesions.</text>
</comment>
<evidence type="ECO:0000256" key="10">
    <source>
        <dbReference type="HAMAP-Rule" id="MF_01405"/>
    </source>
</evidence>
<comment type="cofactor">
    <cofactor evidence="10">
        <name>Mg(2+)</name>
        <dbReference type="ChEBI" id="CHEBI:18420"/>
    </cofactor>
    <text evidence="10">Binds 1 Mg(2+) ion per subunit.</text>
</comment>
<gene>
    <name evidence="12" type="ORF">NIES23_34950</name>
</gene>
<dbReference type="GO" id="GO:0009146">
    <property type="term" value="P:purine nucleoside triphosphate catabolic process"/>
    <property type="evidence" value="ECO:0007669"/>
    <property type="project" value="UniProtKB-UniRule"/>
</dbReference>
<feature type="binding site" evidence="10">
    <location>
        <begin position="147"/>
        <end position="150"/>
    </location>
    <ligand>
        <name>substrate</name>
    </ligand>
</feature>
<evidence type="ECO:0000313" key="13">
    <source>
        <dbReference type="Proteomes" id="UP000217507"/>
    </source>
</evidence>
<comment type="catalytic activity">
    <reaction evidence="10">
        <text>ITP + H2O = IMP + diphosphate + H(+)</text>
        <dbReference type="Rhea" id="RHEA:29399"/>
        <dbReference type="ChEBI" id="CHEBI:15377"/>
        <dbReference type="ChEBI" id="CHEBI:15378"/>
        <dbReference type="ChEBI" id="CHEBI:33019"/>
        <dbReference type="ChEBI" id="CHEBI:58053"/>
        <dbReference type="ChEBI" id="CHEBI:61402"/>
        <dbReference type="EC" id="3.6.1.66"/>
    </reaction>
</comment>
<dbReference type="InterPro" id="IPR020922">
    <property type="entry name" value="dITP/XTP_pyrophosphatase"/>
</dbReference>
<feature type="binding site" evidence="10">
    <location>
        <position position="68"/>
    </location>
    <ligand>
        <name>Mg(2+)</name>
        <dbReference type="ChEBI" id="CHEBI:18420"/>
    </ligand>
</feature>
<dbReference type="NCBIfam" id="TIGR00042">
    <property type="entry name" value="RdgB/HAM1 family non-canonical purine NTP pyrophosphatase"/>
    <property type="match status" value="1"/>
</dbReference>
<comment type="catalytic activity">
    <reaction evidence="9 10">
        <text>XTP + H2O = XMP + diphosphate + H(+)</text>
        <dbReference type="Rhea" id="RHEA:28610"/>
        <dbReference type="ChEBI" id="CHEBI:15377"/>
        <dbReference type="ChEBI" id="CHEBI:15378"/>
        <dbReference type="ChEBI" id="CHEBI:33019"/>
        <dbReference type="ChEBI" id="CHEBI:57464"/>
        <dbReference type="ChEBI" id="CHEBI:61314"/>
        <dbReference type="EC" id="3.6.1.66"/>
    </reaction>
</comment>
<proteinExistence type="inferred from homology"/>
<sequence length="196" mass="20883">MTKILIVATSNAGKLREMQAYLANTDWELTLKPTELEVEETGDTFASNACLKASEVAKATGNWAIADDSGLQVDALNGLPGVYSARYGKTDGERISRLLKELGSEVNRQAQFVCVVAIASPDGAIALQAEGICRGEILHAPLGSGGFGYDPIFYVPEKQLTFAEMTPELKKSVSHRGKAFAALLPKMAAMLSSSAE</sequence>
<dbReference type="SUPFAM" id="SSF52972">
    <property type="entry name" value="ITPase-like"/>
    <property type="match status" value="1"/>
</dbReference>
<dbReference type="Proteomes" id="UP000217507">
    <property type="component" value="Chromosome"/>
</dbReference>
<keyword evidence="4 10" id="KW-0547">Nucleotide-binding</keyword>
<evidence type="ECO:0000256" key="6">
    <source>
        <dbReference type="ARBA" id="ARBA00022842"/>
    </source>
</evidence>
<dbReference type="EC" id="3.6.1.66" evidence="10"/>
<dbReference type="InterPro" id="IPR002637">
    <property type="entry name" value="RdgB/HAM1"/>
</dbReference>
<keyword evidence="3 10" id="KW-0479">Metal-binding</keyword>
<evidence type="ECO:0000313" key="12">
    <source>
        <dbReference type="EMBL" id="BAY70688.1"/>
    </source>
</evidence>
<reference evidence="12 13" key="1">
    <citation type="submission" date="2017-06" db="EMBL/GenBank/DDBJ databases">
        <title>Genome sequencing of cyanobaciteial culture collection at National Institute for Environmental Studies (NIES).</title>
        <authorList>
            <person name="Hirose Y."/>
            <person name="Shimura Y."/>
            <person name="Fujisawa T."/>
            <person name="Nakamura Y."/>
            <person name="Kawachi M."/>
        </authorList>
    </citation>
    <scope>NUCLEOTIDE SEQUENCE [LARGE SCALE GENOMIC DNA]</scope>
    <source>
        <strain evidence="12 13">NIES-23</strain>
    </source>
</reference>
<organism evidence="12 13">
    <name type="scientific">Trichormus variabilis NIES-23</name>
    <dbReference type="NCBI Taxonomy" id="1973479"/>
    <lineage>
        <taxon>Bacteria</taxon>
        <taxon>Bacillati</taxon>
        <taxon>Cyanobacteriota</taxon>
        <taxon>Cyanophyceae</taxon>
        <taxon>Nostocales</taxon>
        <taxon>Nostocaceae</taxon>
        <taxon>Trichormus</taxon>
    </lineage>
</organism>
<dbReference type="CDD" id="cd00515">
    <property type="entry name" value="HAM1"/>
    <property type="match status" value="1"/>
</dbReference>
<evidence type="ECO:0000256" key="1">
    <source>
        <dbReference type="ARBA" id="ARBA00008023"/>
    </source>
</evidence>
<dbReference type="HAMAP" id="MF_01405">
    <property type="entry name" value="Non_canon_purine_NTPase"/>
    <property type="match status" value="1"/>
</dbReference>
<dbReference type="GO" id="GO:0035870">
    <property type="term" value="F:dITP diphosphatase activity"/>
    <property type="evidence" value="ECO:0007669"/>
    <property type="project" value="UniProtKB-UniRule"/>
</dbReference>
<dbReference type="GO" id="GO:0017111">
    <property type="term" value="F:ribonucleoside triphosphate phosphatase activity"/>
    <property type="evidence" value="ECO:0007669"/>
    <property type="project" value="InterPro"/>
</dbReference>
<dbReference type="GO" id="GO:0036220">
    <property type="term" value="F:ITP diphosphatase activity"/>
    <property type="evidence" value="ECO:0007669"/>
    <property type="project" value="UniProtKB-UniRule"/>
</dbReference>
<keyword evidence="6 10" id="KW-0460">Magnesium</keyword>